<keyword evidence="15" id="KW-0969">Cilium</keyword>
<evidence type="ECO:0000256" key="14">
    <source>
        <dbReference type="SAM" id="MobiDB-lite"/>
    </source>
</evidence>
<feature type="transmembrane region" description="Helical" evidence="13">
    <location>
        <begin position="88"/>
        <end position="117"/>
    </location>
</feature>
<evidence type="ECO:0000313" key="16">
    <source>
        <dbReference type="Proteomes" id="UP000324974"/>
    </source>
</evidence>
<dbReference type="Gene3D" id="6.10.250.2080">
    <property type="match status" value="1"/>
</dbReference>
<name>A0A5C1A819_9BACT</name>
<keyword evidence="15" id="KW-0966">Cell projection</keyword>
<keyword evidence="9 13" id="KW-1133">Transmembrane helix</keyword>
<dbReference type="RefSeq" id="WP_149108297.1">
    <property type="nucleotide sequence ID" value="NZ_CP042425.1"/>
</dbReference>
<keyword evidence="11 13" id="KW-1006">Bacterial flagellum protein export</keyword>
<keyword evidence="6 13" id="KW-0812">Transmembrane</keyword>
<feature type="transmembrane region" description="Helical" evidence="13">
    <location>
        <begin position="138"/>
        <end position="165"/>
    </location>
</feature>
<dbReference type="OrthoDB" id="9807950at2"/>
<feature type="compositionally biased region" description="Basic and acidic residues" evidence="14">
    <location>
        <begin position="7"/>
        <end position="24"/>
    </location>
</feature>
<keyword evidence="16" id="KW-1185">Reference proteome</keyword>
<dbReference type="EMBL" id="CP042425">
    <property type="protein sequence ID" value="QEL13318.1"/>
    <property type="molecule type" value="Genomic_DNA"/>
</dbReference>
<evidence type="ECO:0000256" key="11">
    <source>
        <dbReference type="ARBA" id="ARBA00023225"/>
    </source>
</evidence>
<keyword evidence="10 13" id="KW-0472">Membrane</keyword>
<sequence length="358" mass="38561">MAEDTDPESKTEDASPKRREDARKQGQIPFSAELVGAAVLLAGIIALSSFGKPLGEAMLGVFRHDIPQAFRGDLTAVDVQMLIARLTLVALSALLPILGILLAAGVATSVVQAGFQITPERLEWKFDRLNPVSGFGRLFSFASVVKGGLGILKVLAVGGVAYFIVVSRVGVITSLGHGTVGGAVVASWGLVTRLALYLAAAAVLISIIDYVYQRRRFETQLRMTKQEVKEEAKESDGDPQLKARMRQIGRERAKRKMLSEVPKATVVITNPTHYAVALRYDTTRDAAPVLVAKGAGAFAERIRQLARESGVPVMERPPLARALYKSVKEGQPIPALLFRAVAELIALVYRLRGAGITP</sequence>
<evidence type="ECO:0000313" key="15">
    <source>
        <dbReference type="EMBL" id="QEL13318.1"/>
    </source>
</evidence>
<evidence type="ECO:0000256" key="6">
    <source>
        <dbReference type="ARBA" id="ARBA00022692"/>
    </source>
</evidence>
<keyword evidence="8 13" id="KW-0653">Protein transport</keyword>
<evidence type="ECO:0000256" key="5">
    <source>
        <dbReference type="ARBA" id="ARBA00022475"/>
    </source>
</evidence>
<evidence type="ECO:0000256" key="7">
    <source>
        <dbReference type="ARBA" id="ARBA00022795"/>
    </source>
</evidence>
<feature type="transmembrane region" description="Helical" evidence="13">
    <location>
        <begin position="194"/>
        <end position="212"/>
    </location>
</feature>
<dbReference type="InterPro" id="IPR006135">
    <property type="entry name" value="T3SS_substrate_exporter"/>
</dbReference>
<dbReference type="InterPro" id="IPR006136">
    <property type="entry name" value="FlhB"/>
</dbReference>
<evidence type="ECO:0000256" key="2">
    <source>
        <dbReference type="ARBA" id="ARBA00010690"/>
    </source>
</evidence>
<evidence type="ECO:0000256" key="8">
    <source>
        <dbReference type="ARBA" id="ARBA00022927"/>
    </source>
</evidence>
<evidence type="ECO:0000256" key="4">
    <source>
        <dbReference type="ARBA" id="ARBA00022448"/>
    </source>
</evidence>
<keyword evidence="7 13" id="KW-1005">Bacterial flagellum biogenesis</keyword>
<protein>
    <recommendedName>
        <fullName evidence="3 13">Flagellar biosynthetic protein FlhB</fullName>
    </recommendedName>
</protein>
<dbReference type="AlphaFoldDB" id="A0A5C1A819"/>
<evidence type="ECO:0000256" key="13">
    <source>
        <dbReference type="RuleBase" id="RU364091"/>
    </source>
</evidence>
<dbReference type="GO" id="GO:0005886">
    <property type="term" value="C:plasma membrane"/>
    <property type="evidence" value="ECO:0007669"/>
    <property type="project" value="UniProtKB-SubCell"/>
</dbReference>
<evidence type="ECO:0000256" key="3">
    <source>
        <dbReference type="ARBA" id="ARBA00021622"/>
    </source>
</evidence>
<gene>
    <name evidence="13 15" type="primary">flhB</name>
    <name evidence="15" type="ORF">PX52LOC_00172</name>
</gene>
<dbReference type="SUPFAM" id="SSF160544">
    <property type="entry name" value="EscU C-terminal domain-like"/>
    <property type="match status" value="1"/>
</dbReference>
<dbReference type="PANTHER" id="PTHR30531:SF12">
    <property type="entry name" value="FLAGELLAR BIOSYNTHETIC PROTEIN FLHB"/>
    <property type="match status" value="1"/>
</dbReference>
<dbReference type="NCBIfam" id="TIGR00328">
    <property type="entry name" value="flhB"/>
    <property type="match status" value="1"/>
</dbReference>
<keyword evidence="4 13" id="KW-0813">Transport</keyword>
<dbReference type="Gene3D" id="3.40.1690.10">
    <property type="entry name" value="secretion proteins EscU"/>
    <property type="match status" value="1"/>
</dbReference>
<comment type="similarity">
    <text evidence="2 13">Belongs to the type III secretion exporter family.</text>
</comment>
<dbReference type="Pfam" id="PF01312">
    <property type="entry name" value="Bac_export_2"/>
    <property type="match status" value="1"/>
</dbReference>
<dbReference type="GO" id="GO:0009306">
    <property type="term" value="P:protein secretion"/>
    <property type="evidence" value="ECO:0007669"/>
    <property type="project" value="InterPro"/>
</dbReference>
<feature type="transmembrane region" description="Helical" evidence="13">
    <location>
        <begin position="28"/>
        <end position="50"/>
    </location>
</feature>
<dbReference type="PRINTS" id="PR00950">
    <property type="entry name" value="TYPE3IMSPROT"/>
</dbReference>
<evidence type="ECO:0000256" key="12">
    <source>
        <dbReference type="ARBA" id="ARBA00025078"/>
    </source>
</evidence>
<proteinExistence type="inferred from homology"/>
<dbReference type="GO" id="GO:0044780">
    <property type="term" value="P:bacterial-type flagellum assembly"/>
    <property type="evidence" value="ECO:0007669"/>
    <property type="project" value="InterPro"/>
</dbReference>
<comment type="function">
    <text evidence="12 13">Required for formation of the rod structure in the basal body of the flagellar apparatus. Together with FliI and FliH, may constitute the export apparatus of flagellin.</text>
</comment>
<keyword evidence="5 13" id="KW-1003">Cell membrane</keyword>
<dbReference type="PANTHER" id="PTHR30531">
    <property type="entry name" value="FLAGELLAR BIOSYNTHETIC PROTEIN FLHB"/>
    <property type="match status" value="1"/>
</dbReference>
<comment type="subcellular location">
    <subcellularLocation>
        <location evidence="1">Cell membrane</location>
        <topology evidence="1">Multi-pass membrane protein</topology>
    </subcellularLocation>
</comment>
<organism evidence="15 16">
    <name type="scientific">Limnoglobus roseus</name>
    <dbReference type="NCBI Taxonomy" id="2598579"/>
    <lineage>
        <taxon>Bacteria</taxon>
        <taxon>Pseudomonadati</taxon>
        <taxon>Planctomycetota</taxon>
        <taxon>Planctomycetia</taxon>
        <taxon>Gemmatales</taxon>
        <taxon>Gemmataceae</taxon>
        <taxon>Limnoglobus</taxon>
    </lineage>
</organism>
<evidence type="ECO:0000256" key="10">
    <source>
        <dbReference type="ARBA" id="ARBA00023136"/>
    </source>
</evidence>
<reference evidence="16" key="1">
    <citation type="submission" date="2019-08" db="EMBL/GenBank/DDBJ databases">
        <title>Limnoglobus roseus gen. nov., sp. nov., a novel freshwater planctomycete with a giant genome from the family Gemmataceae.</title>
        <authorList>
            <person name="Kulichevskaya I.S."/>
            <person name="Naumoff D.G."/>
            <person name="Miroshnikov K."/>
            <person name="Ivanova A."/>
            <person name="Philippov D.A."/>
            <person name="Hakobyan A."/>
            <person name="Rijpstra I.C."/>
            <person name="Sinninghe Damste J.S."/>
            <person name="Liesack W."/>
            <person name="Dedysh S.N."/>
        </authorList>
    </citation>
    <scope>NUCLEOTIDE SEQUENCE [LARGE SCALE GENOMIC DNA]</scope>
    <source>
        <strain evidence="16">PX52</strain>
    </source>
</reference>
<accession>A0A5C1A819</accession>
<dbReference type="KEGG" id="lrs:PX52LOC_00172"/>
<dbReference type="InterPro" id="IPR029025">
    <property type="entry name" value="T3SS_substrate_exporter_C"/>
</dbReference>
<evidence type="ECO:0000256" key="9">
    <source>
        <dbReference type="ARBA" id="ARBA00022989"/>
    </source>
</evidence>
<keyword evidence="15" id="KW-0282">Flagellum</keyword>
<feature type="region of interest" description="Disordered" evidence="14">
    <location>
        <begin position="1"/>
        <end position="24"/>
    </location>
</feature>
<dbReference type="Proteomes" id="UP000324974">
    <property type="component" value="Chromosome"/>
</dbReference>
<evidence type="ECO:0000256" key="1">
    <source>
        <dbReference type="ARBA" id="ARBA00004651"/>
    </source>
</evidence>